<evidence type="ECO:0000256" key="4">
    <source>
        <dbReference type="ARBA" id="ARBA00023239"/>
    </source>
</evidence>
<dbReference type="HOGENOM" id="CLU_028142_4_1_0"/>
<comment type="caution">
    <text evidence="8">The sequence shown here is derived from an EMBL/GenBank/DDBJ whole genome shotgun (WGS) entry which is preliminary data.</text>
</comment>
<feature type="modified residue" description="N6-(pyridoxal phosphate)lysine" evidence="6">
    <location>
        <position position="143"/>
    </location>
</feature>
<organism evidence="8 9">
    <name type="scientific">Mariprofundus ferrooxydans PV-1</name>
    <dbReference type="NCBI Taxonomy" id="314345"/>
    <lineage>
        <taxon>Bacteria</taxon>
        <taxon>Pseudomonadati</taxon>
        <taxon>Pseudomonadota</taxon>
        <taxon>Candidatius Mariprofundia</taxon>
        <taxon>Mariprofundales</taxon>
        <taxon>Mariprofundaceae</taxon>
        <taxon>Mariprofundus</taxon>
    </lineage>
</organism>
<feature type="domain" description="Tryptophan synthase beta chain-like PALP" evidence="7">
    <location>
        <begin position="108"/>
        <end position="409"/>
    </location>
</feature>
<dbReference type="GO" id="GO:0003941">
    <property type="term" value="F:L-serine ammonia-lyase activity"/>
    <property type="evidence" value="ECO:0007669"/>
    <property type="project" value="TreeGrafter"/>
</dbReference>
<evidence type="ECO:0000256" key="2">
    <source>
        <dbReference type="ARBA" id="ARBA00005517"/>
    </source>
</evidence>
<dbReference type="GO" id="GO:0009088">
    <property type="term" value="P:threonine biosynthetic process"/>
    <property type="evidence" value="ECO:0007669"/>
    <property type="project" value="UniProtKB-UniRule"/>
</dbReference>
<dbReference type="GO" id="GO:0009097">
    <property type="term" value="P:isoleucine biosynthetic process"/>
    <property type="evidence" value="ECO:0007669"/>
    <property type="project" value="TreeGrafter"/>
</dbReference>
<protein>
    <recommendedName>
        <fullName evidence="5">Threonine synthase</fullName>
        <ecNumber evidence="5">4.2.3.1</ecNumber>
    </recommendedName>
</protein>
<evidence type="ECO:0000256" key="5">
    <source>
        <dbReference type="NCBIfam" id="TIGR00260"/>
    </source>
</evidence>
<dbReference type="EC" id="4.2.3.1" evidence="5"/>
<dbReference type="NCBIfam" id="TIGR00260">
    <property type="entry name" value="thrC"/>
    <property type="match status" value="1"/>
</dbReference>
<keyword evidence="3 6" id="KW-0663">Pyridoxal phosphate</keyword>
<comment type="cofactor">
    <cofactor evidence="1 6">
        <name>pyridoxal 5'-phosphate</name>
        <dbReference type="ChEBI" id="CHEBI:597326"/>
    </cofactor>
</comment>
<dbReference type="Pfam" id="PF00291">
    <property type="entry name" value="PALP"/>
    <property type="match status" value="1"/>
</dbReference>
<evidence type="ECO:0000256" key="3">
    <source>
        <dbReference type="ARBA" id="ARBA00022898"/>
    </source>
</evidence>
<dbReference type="AlphaFoldDB" id="Q0EZF2"/>
<dbReference type="GO" id="GO:0006567">
    <property type="term" value="P:L-threonine catabolic process"/>
    <property type="evidence" value="ECO:0007669"/>
    <property type="project" value="TreeGrafter"/>
</dbReference>
<gene>
    <name evidence="8" type="ORF">SPV1_14249</name>
</gene>
<dbReference type="PANTHER" id="PTHR48078">
    <property type="entry name" value="THREONINE DEHYDRATASE, MITOCHONDRIAL-RELATED"/>
    <property type="match status" value="1"/>
</dbReference>
<dbReference type="EMBL" id="AATS01000006">
    <property type="protein sequence ID" value="EAU54752.1"/>
    <property type="molecule type" value="Genomic_DNA"/>
</dbReference>
<dbReference type="CDD" id="cd01563">
    <property type="entry name" value="Thr-synth_1"/>
    <property type="match status" value="1"/>
</dbReference>
<evidence type="ECO:0000313" key="9">
    <source>
        <dbReference type="Proteomes" id="UP000005297"/>
    </source>
</evidence>
<dbReference type="PANTHER" id="PTHR48078:SF6">
    <property type="entry name" value="L-THREONINE DEHYDRATASE CATABOLIC TDCB"/>
    <property type="match status" value="1"/>
</dbReference>
<evidence type="ECO:0000256" key="6">
    <source>
        <dbReference type="PIRSR" id="PIRSR604450-51"/>
    </source>
</evidence>
<dbReference type="InterPro" id="IPR036052">
    <property type="entry name" value="TrpB-like_PALP_sf"/>
</dbReference>
<dbReference type="Proteomes" id="UP000005297">
    <property type="component" value="Unassembled WGS sequence"/>
</dbReference>
<dbReference type="InParanoid" id="Q0EZF2"/>
<reference evidence="8 9" key="1">
    <citation type="submission" date="2006-09" db="EMBL/GenBank/DDBJ databases">
        <authorList>
            <person name="Emerson D."/>
            <person name="Ferriera S."/>
            <person name="Johnson J."/>
            <person name="Kravitz S."/>
            <person name="Halpern A."/>
            <person name="Remington K."/>
            <person name="Beeson K."/>
            <person name="Tran B."/>
            <person name="Rogers Y.-H."/>
            <person name="Friedman R."/>
            <person name="Venter J.C."/>
        </authorList>
    </citation>
    <scope>NUCLEOTIDE SEQUENCE [LARGE SCALE GENOMIC DNA]</scope>
    <source>
        <strain evidence="8 9">PV-1</strain>
    </source>
</reference>
<dbReference type="GO" id="GO:0006565">
    <property type="term" value="P:L-serine catabolic process"/>
    <property type="evidence" value="ECO:0007669"/>
    <property type="project" value="TreeGrafter"/>
</dbReference>
<keyword evidence="9" id="KW-1185">Reference proteome</keyword>
<proteinExistence type="inferred from homology"/>
<accession>Q0EZF2</accession>
<keyword evidence="4 8" id="KW-0456">Lyase</keyword>
<evidence type="ECO:0000256" key="1">
    <source>
        <dbReference type="ARBA" id="ARBA00001933"/>
    </source>
</evidence>
<dbReference type="InterPro" id="IPR001926">
    <property type="entry name" value="TrpB-like_PALP"/>
</dbReference>
<comment type="similarity">
    <text evidence="2">Belongs to the threonine synthase family.</text>
</comment>
<name>Q0EZF2_9PROT</name>
<dbReference type="InterPro" id="IPR050147">
    <property type="entry name" value="Ser/Thr_Dehydratase"/>
</dbReference>
<evidence type="ECO:0000259" key="7">
    <source>
        <dbReference type="Pfam" id="PF00291"/>
    </source>
</evidence>
<dbReference type="InterPro" id="IPR004450">
    <property type="entry name" value="Thr_synthase-like"/>
</dbReference>
<dbReference type="Gene3D" id="3.40.50.1100">
    <property type="match status" value="2"/>
</dbReference>
<dbReference type="InterPro" id="IPR008712">
    <property type="entry name" value="NinF"/>
</dbReference>
<dbReference type="OrthoDB" id="9763107at2"/>
<dbReference type="eggNOG" id="COG0498">
    <property type="taxonomic scope" value="Bacteria"/>
</dbReference>
<dbReference type="SUPFAM" id="SSF53686">
    <property type="entry name" value="Tryptophan synthase beta subunit-like PLP-dependent enzymes"/>
    <property type="match status" value="1"/>
</dbReference>
<dbReference type="Pfam" id="PF05810">
    <property type="entry name" value="NinF"/>
    <property type="match status" value="1"/>
</dbReference>
<dbReference type="GO" id="GO:0004794">
    <property type="term" value="F:threonine deaminase activity"/>
    <property type="evidence" value="ECO:0007669"/>
    <property type="project" value="TreeGrafter"/>
</dbReference>
<dbReference type="STRING" id="314344.AL013_11620"/>
<dbReference type="GO" id="GO:0004795">
    <property type="term" value="F:threonine synthase activity"/>
    <property type="evidence" value="ECO:0007669"/>
    <property type="project" value="UniProtKB-UniRule"/>
</dbReference>
<evidence type="ECO:0000313" key="8">
    <source>
        <dbReference type="EMBL" id="EAU54752.1"/>
    </source>
</evidence>
<sequence>MFVSCAFAHYLTSLRFYRGGFFLPAKAENGDKHMNIVRALKCRECGHEYEIEPTHVCEFCFGPLEVVYDYDKLEGIFTRELIESRPQTMWRYKELLPINGEPTVGAQNGFTPLVRARRLEKVLGVKELYIKNDSVCYPTLSFKDRVVSVALSKAVEFGFTTVACASTGNLAGSVAANAAAAGLESYVFIPHNLEQGKVLGAGIFGTKIIGIEGEYDDVNRLCSEVAGKYGWAFVNVNVRPFYAEGSKSLGYEVMEQLGWKAPKHVVVPMASGSLCTKVAKSIKEFIQLGLVEDNGTAIYGAQATGCSPIAKSVKESTDLIHPVHANTIAKSLAIGNPADGYYANRIIRESGGWAEDISDEEVVAAMKLLAETEGIFAETAGGVTLGCAQKMIESGKLPRDESIVLCITGNGLKTQEAVVDAIQKPRIIGASLKEFDALAEADGVK</sequence>